<comment type="similarity">
    <text evidence="1">Belongs to the peptidase S16 family.</text>
</comment>
<evidence type="ECO:0000313" key="4">
    <source>
        <dbReference type="EMBL" id="MDT0260563.1"/>
    </source>
</evidence>
<dbReference type="InterPro" id="IPR014721">
    <property type="entry name" value="Ribsml_uS5_D2-typ_fold_subgr"/>
</dbReference>
<dbReference type="PROSITE" id="PS51786">
    <property type="entry name" value="LON_PROTEOLYTIC"/>
    <property type="match status" value="1"/>
</dbReference>
<comment type="caution">
    <text evidence="4">The sequence shown here is derived from an EMBL/GenBank/DDBJ whole genome shotgun (WGS) entry which is preliminary data.</text>
</comment>
<dbReference type="Gene3D" id="3.30.230.10">
    <property type="match status" value="1"/>
</dbReference>
<evidence type="ECO:0000256" key="2">
    <source>
        <dbReference type="SAM" id="MobiDB-lite"/>
    </source>
</evidence>
<dbReference type="EC" id="3.4.21.53" evidence="1"/>
<feature type="region of interest" description="Disordered" evidence="2">
    <location>
        <begin position="99"/>
        <end position="118"/>
    </location>
</feature>
<dbReference type="GO" id="GO:0008233">
    <property type="term" value="F:peptidase activity"/>
    <property type="evidence" value="ECO:0007669"/>
    <property type="project" value="UniProtKB-KW"/>
</dbReference>
<dbReference type="InterPro" id="IPR027065">
    <property type="entry name" value="Lon_Prtase"/>
</dbReference>
<keyword evidence="1" id="KW-0720">Serine protease</keyword>
<feature type="active site" evidence="1">
    <location>
        <position position="239"/>
    </location>
</feature>
<dbReference type="SUPFAM" id="SSF54211">
    <property type="entry name" value="Ribosomal protein S5 domain 2-like"/>
    <property type="match status" value="1"/>
</dbReference>
<evidence type="ECO:0000313" key="5">
    <source>
        <dbReference type="Proteomes" id="UP001183176"/>
    </source>
</evidence>
<dbReference type="EMBL" id="JAVREH010000003">
    <property type="protein sequence ID" value="MDT0260563.1"/>
    <property type="molecule type" value="Genomic_DNA"/>
</dbReference>
<keyword evidence="1 4" id="KW-0378">Hydrolase</keyword>
<name>A0ABU2J773_9ACTN</name>
<keyword evidence="5" id="KW-1185">Reference proteome</keyword>
<dbReference type="Gene3D" id="2.30.42.10">
    <property type="match status" value="1"/>
</dbReference>
<dbReference type="PANTHER" id="PTHR10046">
    <property type="entry name" value="ATP DEPENDENT LON PROTEASE FAMILY MEMBER"/>
    <property type="match status" value="1"/>
</dbReference>
<dbReference type="SUPFAM" id="SSF50156">
    <property type="entry name" value="PDZ domain-like"/>
    <property type="match status" value="1"/>
</dbReference>
<feature type="domain" description="Lon proteolytic" evidence="3">
    <location>
        <begin position="233"/>
        <end position="332"/>
    </location>
</feature>
<comment type="catalytic activity">
    <reaction evidence="1">
        <text>Hydrolysis of proteins in presence of ATP.</text>
        <dbReference type="EC" id="3.4.21.53"/>
    </reaction>
</comment>
<dbReference type="InterPro" id="IPR036034">
    <property type="entry name" value="PDZ_sf"/>
</dbReference>
<accession>A0ABU2J773</accession>
<dbReference type="InterPro" id="IPR001478">
    <property type="entry name" value="PDZ"/>
</dbReference>
<gene>
    <name evidence="4" type="ORF">RM423_04065</name>
</gene>
<proteinExistence type="inferred from homology"/>
<dbReference type="InterPro" id="IPR020568">
    <property type="entry name" value="Ribosomal_Su5_D2-typ_SF"/>
</dbReference>
<dbReference type="InterPro" id="IPR008269">
    <property type="entry name" value="Lon_proteolytic"/>
</dbReference>
<reference evidence="5" key="1">
    <citation type="submission" date="2023-07" db="EMBL/GenBank/DDBJ databases">
        <title>30 novel species of actinomycetes from the DSMZ collection.</title>
        <authorList>
            <person name="Nouioui I."/>
        </authorList>
    </citation>
    <scope>NUCLEOTIDE SEQUENCE [LARGE SCALE GENOMIC DNA]</scope>
    <source>
        <strain evidence="5">DSM 44399</strain>
    </source>
</reference>
<organism evidence="4 5">
    <name type="scientific">Jatrophihabitans lederbergiae</name>
    <dbReference type="NCBI Taxonomy" id="3075547"/>
    <lineage>
        <taxon>Bacteria</taxon>
        <taxon>Bacillati</taxon>
        <taxon>Actinomycetota</taxon>
        <taxon>Actinomycetes</taxon>
        <taxon>Jatrophihabitantales</taxon>
        <taxon>Jatrophihabitantaceae</taxon>
        <taxon>Jatrophihabitans</taxon>
    </lineage>
</organism>
<keyword evidence="1 4" id="KW-0645">Protease</keyword>
<sequence>MSRQLRTLVFGAVLCLVLAILSFGMRVPYLVLGPGPTFNTLGTDSGKDIIAVSGHPVTKTTGHLNLMTVSADTQNTTIAGAINGWLRHDEVVVPHDSIYPPGTSQQQQNAQDAEDFTASQDNATAAAACELGYPKGFGVISVASDSPNASVLKPGDRFVSVVGVKITEDAALRKVLAAHKAGDTLPTVVIRGGKPVTVQAVLGAHASGSSTPRLGITVGEGCLPPFEISLSLTGIGGPSAGLMFTLGIIDKISEHDLTHGRFIAGTGTIDPSGKVGQIGGISLKMIAAKRAGATIFLAPASNCADVRGDIPSGLNVVRVETLHDAITSLDTLANGGAVPHC</sequence>
<feature type="active site" evidence="1">
    <location>
        <position position="284"/>
    </location>
</feature>
<protein>
    <recommendedName>
        <fullName evidence="1">endopeptidase La</fullName>
        <ecNumber evidence="1">3.4.21.53</ecNumber>
    </recommendedName>
</protein>
<evidence type="ECO:0000259" key="3">
    <source>
        <dbReference type="PROSITE" id="PS51786"/>
    </source>
</evidence>
<dbReference type="RefSeq" id="WP_311421713.1">
    <property type="nucleotide sequence ID" value="NZ_JAVREH010000003.1"/>
</dbReference>
<feature type="compositionally biased region" description="Polar residues" evidence="2">
    <location>
        <begin position="102"/>
        <end position="118"/>
    </location>
</feature>
<dbReference type="Pfam" id="PF05362">
    <property type="entry name" value="Lon_C"/>
    <property type="match status" value="1"/>
</dbReference>
<dbReference type="Pfam" id="PF13180">
    <property type="entry name" value="PDZ_2"/>
    <property type="match status" value="1"/>
</dbReference>
<dbReference type="GO" id="GO:0006508">
    <property type="term" value="P:proteolysis"/>
    <property type="evidence" value="ECO:0007669"/>
    <property type="project" value="UniProtKB-KW"/>
</dbReference>
<evidence type="ECO:0000256" key="1">
    <source>
        <dbReference type="PROSITE-ProRule" id="PRU01122"/>
    </source>
</evidence>
<dbReference type="Proteomes" id="UP001183176">
    <property type="component" value="Unassembled WGS sequence"/>
</dbReference>